<protein>
    <submittedName>
        <fullName evidence="1">Uncharacterized protein</fullName>
    </submittedName>
</protein>
<dbReference type="EMBL" id="LSRX01001234">
    <property type="protein sequence ID" value="OLP81974.1"/>
    <property type="molecule type" value="Genomic_DNA"/>
</dbReference>
<comment type="caution">
    <text evidence="1">The sequence shown here is derived from an EMBL/GenBank/DDBJ whole genome shotgun (WGS) entry which is preliminary data.</text>
</comment>
<evidence type="ECO:0000313" key="1">
    <source>
        <dbReference type="EMBL" id="OLP81974.1"/>
    </source>
</evidence>
<dbReference type="Proteomes" id="UP000186817">
    <property type="component" value="Unassembled WGS sequence"/>
</dbReference>
<keyword evidence="2" id="KW-1185">Reference proteome</keyword>
<organism evidence="1 2">
    <name type="scientific">Symbiodinium microadriaticum</name>
    <name type="common">Dinoflagellate</name>
    <name type="synonym">Zooxanthella microadriatica</name>
    <dbReference type="NCBI Taxonomy" id="2951"/>
    <lineage>
        <taxon>Eukaryota</taxon>
        <taxon>Sar</taxon>
        <taxon>Alveolata</taxon>
        <taxon>Dinophyceae</taxon>
        <taxon>Suessiales</taxon>
        <taxon>Symbiodiniaceae</taxon>
        <taxon>Symbiodinium</taxon>
    </lineage>
</organism>
<accession>A0A1Q9CGC8</accession>
<sequence>MRRAFVVHLSLTYRSPIAHLSLIALEIPASRLHPGPSHRGRAPVVHQSSAVVHQSCTGRAPVVHLCFATSEIAALRDILAFCEIPGIKQGNPRVHPGPSHRGRAPGVHQLCTSRAPVLCDKRNRRIREILGFKSDDSRDALRAPRGSAPVQRLAPT</sequence>
<dbReference type="AlphaFoldDB" id="A0A1Q9CGC8"/>
<gene>
    <name evidence="1" type="ORF">AK812_SmicGene37420</name>
</gene>
<evidence type="ECO:0000313" key="2">
    <source>
        <dbReference type="Proteomes" id="UP000186817"/>
    </source>
</evidence>
<proteinExistence type="predicted"/>
<reference evidence="1 2" key="1">
    <citation type="submission" date="2016-02" db="EMBL/GenBank/DDBJ databases">
        <title>Genome analysis of coral dinoflagellate symbionts highlights evolutionary adaptations to a symbiotic lifestyle.</title>
        <authorList>
            <person name="Aranda M."/>
            <person name="Li Y."/>
            <person name="Liew Y.J."/>
            <person name="Baumgarten S."/>
            <person name="Simakov O."/>
            <person name="Wilson M."/>
            <person name="Piel J."/>
            <person name="Ashoor H."/>
            <person name="Bougouffa S."/>
            <person name="Bajic V.B."/>
            <person name="Ryu T."/>
            <person name="Ravasi T."/>
            <person name="Bayer T."/>
            <person name="Micklem G."/>
            <person name="Kim H."/>
            <person name="Bhak J."/>
            <person name="Lajeunesse T.C."/>
            <person name="Voolstra C.R."/>
        </authorList>
    </citation>
    <scope>NUCLEOTIDE SEQUENCE [LARGE SCALE GENOMIC DNA]</scope>
    <source>
        <strain evidence="1 2">CCMP2467</strain>
    </source>
</reference>
<name>A0A1Q9CGC8_SYMMI</name>